<dbReference type="Pfam" id="PF20515">
    <property type="entry name" value="2OG-FeII_Oxy_6"/>
    <property type="match status" value="1"/>
</dbReference>
<comment type="caution">
    <text evidence="2">The sequence shown here is derived from an EMBL/GenBank/DDBJ whole genome shotgun (WGS) entry which is preliminary data.</text>
</comment>
<evidence type="ECO:0000259" key="1">
    <source>
        <dbReference type="Pfam" id="PF20515"/>
    </source>
</evidence>
<name>A0A0L6UJB4_9BASI</name>
<dbReference type="EMBL" id="LAVV01010979">
    <property type="protein sequence ID" value="KNZ48352.1"/>
    <property type="molecule type" value="Genomic_DNA"/>
</dbReference>
<dbReference type="Proteomes" id="UP000037035">
    <property type="component" value="Unassembled WGS sequence"/>
</dbReference>
<feature type="domain" description="Tet-like 2OG-Fe(II) oxygenase" evidence="1">
    <location>
        <begin position="50"/>
        <end position="205"/>
    </location>
</feature>
<dbReference type="OrthoDB" id="2496844at2759"/>
<dbReference type="InterPro" id="IPR046798">
    <property type="entry name" value="2OG-FeII_Oxy_6"/>
</dbReference>
<keyword evidence="3" id="KW-1185">Reference proteome</keyword>
<sequence>MPHTAKPLSPLPMFLTSSFNTIPSLKTHQYQHSTPFPKSFRSFTPWLNYFQPTNDRGKSAGIYFCKEITPAETTLDDENWAKLKSHNIFLAGRMESISQMAYLHNQNLMQEYDDGIEYSFSSNVSVTYNGFQKKSHQHKKDINGWTYGIFSCINKQTGKPIPSPSSDLEHGFLLPQHSYLIDFAKLNGIIEIFWQTTEFEHQTTQGPSSLQNRDENTWTH</sequence>
<organism evidence="2 3">
    <name type="scientific">Puccinia sorghi</name>
    <dbReference type="NCBI Taxonomy" id="27349"/>
    <lineage>
        <taxon>Eukaryota</taxon>
        <taxon>Fungi</taxon>
        <taxon>Dikarya</taxon>
        <taxon>Basidiomycota</taxon>
        <taxon>Pucciniomycotina</taxon>
        <taxon>Pucciniomycetes</taxon>
        <taxon>Pucciniales</taxon>
        <taxon>Pucciniaceae</taxon>
        <taxon>Puccinia</taxon>
    </lineage>
</organism>
<dbReference type="AlphaFoldDB" id="A0A0L6UJB4"/>
<gene>
    <name evidence="2" type="ORF">VP01_5734g1</name>
</gene>
<dbReference type="STRING" id="27349.A0A0L6UJB4"/>
<reference evidence="2 3" key="1">
    <citation type="submission" date="2015-08" db="EMBL/GenBank/DDBJ databases">
        <title>Next Generation Sequencing and Analysis of the Genome of Puccinia sorghi L Schw, the Causal Agent of Maize Common Rust.</title>
        <authorList>
            <person name="Rochi L."/>
            <person name="Burguener G."/>
            <person name="Darino M."/>
            <person name="Turjanski A."/>
            <person name="Kreff E."/>
            <person name="Dieguez M.J."/>
            <person name="Sacco F."/>
        </authorList>
    </citation>
    <scope>NUCLEOTIDE SEQUENCE [LARGE SCALE GENOMIC DNA]</scope>
    <source>
        <strain evidence="2 3">RO10H11247</strain>
    </source>
</reference>
<evidence type="ECO:0000313" key="2">
    <source>
        <dbReference type="EMBL" id="KNZ48352.1"/>
    </source>
</evidence>
<evidence type="ECO:0000313" key="3">
    <source>
        <dbReference type="Proteomes" id="UP000037035"/>
    </source>
</evidence>
<accession>A0A0L6UJB4</accession>
<dbReference type="VEuPathDB" id="FungiDB:VP01_5734g1"/>
<protein>
    <recommendedName>
        <fullName evidence="1">Tet-like 2OG-Fe(II) oxygenase domain-containing protein</fullName>
    </recommendedName>
</protein>
<proteinExistence type="predicted"/>